<name>A0ABR1DBA1_NECAM</name>
<keyword evidence="6" id="KW-1185">Reference proteome</keyword>
<organism evidence="5 6">
    <name type="scientific">Necator americanus</name>
    <name type="common">Human hookworm</name>
    <dbReference type="NCBI Taxonomy" id="51031"/>
    <lineage>
        <taxon>Eukaryota</taxon>
        <taxon>Metazoa</taxon>
        <taxon>Ecdysozoa</taxon>
        <taxon>Nematoda</taxon>
        <taxon>Chromadorea</taxon>
        <taxon>Rhabditida</taxon>
        <taxon>Rhabditina</taxon>
        <taxon>Rhabditomorpha</taxon>
        <taxon>Strongyloidea</taxon>
        <taxon>Ancylostomatidae</taxon>
        <taxon>Bunostominae</taxon>
        <taxon>Necator</taxon>
    </lineage>
</organism>
<dbReference type="PROSITE" id="PS50056">
    <property type="entry name" value="TYR_PHOSPHATASE_2"/>
    <property type="match status" value="1"/>
</dbReference>
<dbReference type="Gene3D" id="3.90.190.10">
    <property type="entry name" value="Protein tyrosine phosphatase superfamily"/>
    <property type="match status" value="1"/>
</dbReference>
<accession>A0ABR1DBA1</accession>
<keyword evidence="2" id="KW-0904">Protein phosphatase</keyword>
<dbReference type="Proteomes" id="UP001303046">
    <property type="component" value="Unassembled WGS sequence"/>
</dbReference>
<evidence type="ECO:0008006" key="7">
    <source>
        <dbReference type="Google" id="ProtNLM"/>
    </source>
</evidence>
<dbReference type="InterPro" id="IPR029021">
    <property type="entry name" value="Prot-tyrosine_phosphatase-like"/>
</dbReference>
<gene>
    <name evidence="5" type="primary">Necator_chrIV.g13705</name>
    <name evidence="5" type="ORF">RB195_000413</name>
</gene>
<dbReference type="PROSITE" id="PS00383">
    <property type="entry name" value="TYR_PHOSPHATASE_1"/>
    <property type="match status" value="1"/>
</dbReference>
<dbReference type="InterPro" id="IPR016130">
    <property type="entry name" value="Tyr_Pase_AS"/>
</dbReference>
<dbReference type="InterPro" id="IPR000340">
    <property type="entry name" value="Dual-sp_phosphatase_cat-dom"/>
</dbReference>
<protein>
    <recommendedName>
        <fullName evidence="7">Tyrosine specific protein phosphatases domain-containing protein</fullName>
    </recommendedName>
</protein>
<evidence type="ECO:0000313" key="6">
    <source>
        <dbReference type="Proteomes" id="UP001303046"/>
    </source>
</evidence>
<evidence type="ECO:0000256" key="2">
    <source>
        <dbReference type="ARBA" id="ARBA00022912"/>
    </source>
</evidence>
<dbReference type="InterPro" id="IPR003595">
    <property type="entry name" value="Tyr_Pase_cat"/>
</dbReference>
<reference evidence="5 6" key="1">
    <citation type="submission" date="2023-08" db="EMBL/GenBank/DDBJ databases">
        <title>A Necator americanus chromosomal reference genome.</title>
        <authorList>
            <person name="Ilik V."/>
            <person name="Petrzelkova K.J."/>
            <person name="Pardy F."/>
            <person name="Fuh T."/>
            <person name="Niatou-Singa F.S."/>
            <person name="Gouil Q."/>
            <person name="Baker L."/>
            <person name="Ritchie M.E."/>
            <person name="Jex A.R."/>
            <person name="Gazzola D."/>
            <person name="Li H."/>
            <person name="Toshio Fujiwara R."/>
            <person name="Zhan B."/>
            <person name="Aroian R.V."/>
            <person name="Pafco B."/>
            <person name="Schwarz E.M."/>
        </authorList>
    </citation>
    <scope>NUCLEOTIDE SEQUENCE [LARGE SCALE GENOMIC DNA]</scope>
    <source>
        <strain evidence="5 6">Aroian</strain>
        <tissue evidence="5">Whole animal</tissue>
    </source>
</reference>
<dbReference type="SMART" id="SM00404">
    <property type="entry name" value="PTPc_motif"/>
    <property type="match status" value="1"/>
</dbReference>
<proteinExistence type="predicted"/>
<dbReference type="PROSITE" id="PS50054">
    <property type="entry name" value="TYR_PHOSPHATASE_DUAL"/>
    <property type="match status" value="1"/>
</dbReference>
<dbReference type="InterPro" id="IPR000387">
    <property type="entry name" value="Tyr_Pase_dom"/>
</dbReference>
<dbReference type="PANTHER" id="PTHR23339">
    <property type="entry name" value="TYROSINE SPECIFIC PROTEIN PHOSPHATASE AND DUAL SPECIFICITY PROTEIN PHOSPHATASE"/>
    <property type="match status" value="1"/>
</dbReference>
<dbReference type="InterPro" id="IPR050561">
    <property type="entry name" value="PTP"/>
</dbReference>
<dbReference type="InterPro" id="IPR020422">
    <property type="entry name" value="TYR_PHOSPHATASE_DUAL_dom"/>
</dbReference>
<sequence length="375" mass="43051">MARPQMVHFENDVIIDHFKKCNIVAVFNLEEIGEHAHCGKGNLVNGFSYDPELFMENDIFHYNFPLPDFEACVADHMVDIVTVMVHELIRGNIAVHCHAGHGRTGTAIAACLMRTQGLTPREAVELVRSKRPSSVQSGEQVRALHSLHNFLRNSVTILPAHPFPSMLLYIEYTSRVLPKLDMRKFGNVPKPLFVGVIALLHKCFTSVTFKLEVTPNQFHCFRFKCNEPTSFRITEETLSLMNVDVTIRGQSWYADRVRRGMNILNLENFLEDDCDIVEVVSFIDYFFVSSFFQLTTAEELTSFLTKPSRTVTNWSWSLCLMLSAFSSLPQQLHPQLSKLIAKWFGRCKGDTWMTVYSWLKHRRSDQKEYGENCNS</sequence>
<evidence type="ECO:0000259" key="4">
    <source>
        <dbReference type="PROSITE" id="PS50056"/>
    </source>
</evidence>
<keyword evidence="1" id="KW-0378">Hydrolase</keyword>
<evidence type="ECO:0000259" key="3">
    <source>
        <dbReference type="PROSITE" id="PS50054"/>
    </source>
</evidence>
<feature type="domain" description="Tyrosine-protein phosphatase" evidence="3">
    <location>
        <begin position="1"/>
        <end position="153"/>
    </location>
</feature>
<evidence type="ECO:0000256" key="1">
    <source>
        <dbReference type="ARBA" id="ARBA00022801"/>
    </source>
</evidence>
<evidence type="ECO:0000313" key="5">
    <source>
        <dbReference type="EMBL" id="KAK6747180.1"/>
    </source>
</evidence>
<comment type="caution">
    <text evidence="5">The sequence shown here is derived from an EMBL/GenBank/DDBJ whole genome shotgun (WGS) entry which is preliminary data.</text>
</comment>
<dbReference type="EMBL" id="JAVFWL010000004">
    <property type="protein sequence ID" value="KAK6747180.1"/>
    <property type="molecule type" value="Genomic_DNA"/>
</dbReference>
<dbReference type="SUPFAM" id="SSF52799">
    <property type="entry name" value="(Phosphotyrosine protein) phosphatases II"/>
    <property type="match status" value="1"/>
</dbReference>
<feature type="domain" description="Tyrosine specific protein phosphatases" evidence="4">
    <location>
        <begin position="75"/>
        <end position="142"/>
    </location>
</feature>
<dbReference type="Pfam" id="PF00782">
    <property type="entry name" value="DSPc"/>
    <property type="match status" value="1"/>
</dbReference>